<organism evidence="2 3">
    <name type="scientific">Parasphingorhabdus marina DSM 22363</name>
    <dbReference type="NCBI Taxonomy" id="1123272"/>
    <lineage>
        <taxon>Bacteria</taxon>
        <taxon>Pseudomonadati</taxon>
        <taxon>Pseudomonadota</taxon>
        <taxon>Alphaproteobacteria</taxon>
        <taxon>Sphingomonadales</taxon>
        <taxon>Sphingomonadaceae</taxon>
        <taxon>Parasphingorhabdus</taxon>
    </lineage>
</organism>
<keyword evidence="1" id="KW-0472">Membrane</keyword>
<dbReference type="OrthoDB" id="7595476at2"/>
<reference evidence="3" key="1">
    <citation type="submission" date="2016-11" db="EMBL/GenBank/DDBJ databases">
        <authorList>
            <person name="Varghese N."/>
            <person name="Submissions S."/>
        </authorList>
    </citation>
    <scope>NUCLEOTIDE SEQUENCE [LARGE SCALE GENOMIC DNA]</scope>
    <source>
        <strain evidence="3">DSM 22363</strain>
    </source>
</reference>
<protein>
    <submittedName>
        <fullName evidence="2">Uncharacterized protein</fullName>
    </submittedName>
</protein>
<feature type="transmembrane region" description="Helical" evidence="1">
    <location>
        <begin position="118"/>
        <end position="135"/>
    </location>
</feature>
<evidence type="ECO:0000313" key="2">
    <source>
        <dbReference type="EMBL" id="SIN59830.1"/>
    </source>
</evidence>
<evidence type="ECO:0000256" key="1">
    <source>
        <dbReference type="SAM" id="Phobius"/>
    </source>
</evidence>
<name>A0A1N6CMN3_9SPHN</name>
<keyword evidence="3" id="KW-1185">Reference proteome</keyword>
<keyword evidence="1" id="KW-1133">Transmembrane helix</keyword>
<keyword evidence="1" id="KW-0812">Transmembrane</keyword>
<sequence length="140" mass="14764">MAAVTRFTLGLLAGAIVTYLLGTAVNSQFVMNAHGVPVSWGDRLNMTLFDISNMLAYLAIIAVSFLIAFLIARVIKRFLPNMADIAYPIAGAAAMGTALGLMYMIFQTVPISGARSTAGFLAQMIAGGIGGWIFAKVASR</sequence>
<dbReference type="RefSeq" id="WP_143182690.1">
    <property type="nucleotide sequence ID" value="NZ_FSQW01000001.1"/>
</dbReference>
<proteinExistence type="predicted"/>
<dbReference type="Proteomes" id="UP000185192">
    <property type="component" value="Unassembled WGS sequence"/>
</dbReference>
<gene>
    <name evidence="2" type="ORF">SAMN02745824_0367</name>
</gene>
<dbReference type="EMBL" id="FSQW01000001">
    <property type="protein sequence ID" value="SIN59830.1"/>
    <property type="molecule type" value="Genomic_DNA"/>
</dbReference>
<dbReference type="AlphaFoldDB" id="A0A1N6CMN3"/>
<feature type="transmembrane region" description="Helical" evidence="1">
    <location>
        <begin position="85"/>
        <end position="106"/>
    </location>
</feature>
<feature type="transmembrane region" description="Helical" evidence="1">
    <location>
        <begin position="51"/>
        <end position="73"/>
    </location>
</feature>
<accession>A0A1N6CMN3</accession>
<evidence type="ECO:0000313" key="3">
    <source>
        <dbReference type="Proteomes" id="UP000185192"/>
    </source>
</evidence>